<proteinExistence type="predicted"/>
<protein>
    <submittedName>
        <fullName evidence="2">Uncharacterized protein</fullName>
    </submittedName>
</protein>
<evidence type="ECO:0000313" key="2">
    <source>
        <dbReference type="EMBL" id="NIJ56645.1"/>
    </source>
</evidence>
<feature type="transmembrane region" description="Helical" evidence="1">
    <location>
        <begin position="125"/>
        <end position="143"/>
    </location>
</feature>
<evidence type="ECO:0000256" key="1">
    <source>
        <dbReference type="SAM" id="Phobius"/>
    </source>
</evidence>
<keyword evidence="3" id="KW-1185">Reference proteome</keyword>
<gene>
    <name evidence="2" type="ORF">FHS82_000458</name>
</gene>
<feature type="transmembrane region" description="Helical" evidence="1">
    <location>
        <begin position="20"/>
        <end position="39"/>
    </location>
</feature>
<dbReference type="EMBL" id="JAASQI010000001">
    <property type="protein sequence ID" value="NIJ56645.1"/>
    <property type="molecule type" value="Genomic_DNA"/>
</dbReference>
<feature type="transmembrane region" description="Helical" evidence="1">
    <location>
        <begin position="300"/>
        <end position="321"/>
    </location>
</feature>
<feature type="transmembrane region" description="Helical" evidence="1">
    <location>
        <begin position="180"/>
        <end position="206"/>
    </location>
</feature>
<feature type="transmembrane region" description="Helical" evidence="1">
    <location>
        <begin position="95"/>
        <end position="118"/>
    </location>
</feature>
<feature type="transmembrane region" description="Helical" evidence="1">
    <location>
        <begin position="327"/>
        <end position="350"/>
    </location>
</feature>
<dbReference type="Proteomes" id="UP001429580">
    <property type="component" value="Unassembled WGS sequence"/>
</dbReference>
<reference evidence="2 3" key="1">
    <citation type="submission" date="2020-03" db="EMBL/GenBank/DDBJ databases">
        <title>Genomic Encyclopedia of Type Strains, Phase IV (KMG-IV): sequencing the most valuable type-strain genomes for metagenomic binning, comparative biology and taxonomic classification.</title>
        <authorList>
            <person name="Goeker M."/>
        </authorList>
    </citation>
    <scope>NUCLEOTIDE SEQUENCE [LARGE SCALE GENOMIC DNA]</scope>
    <source>
        <strain evidence="2 3">DSM 103870</strain>
    </source>
</reference>
<organism evidence="2 3">
    <name type="scientific">Pseudochelatococcus lubricantis</name>
    <dbReference type="NCBI Taxonomy" id="1538102"/>
    <lineage>
        <taxon>Bacteria</taxon>
        <taxon>Pseudomonadati</taxon>
        <taxon>Pseudomonadota</taxon>
        <taxon>Alphaproteobacteria</taxon>
        <taxon>Hyphomicrobiales</taxon>
        <taxon>Chelatococcaceae</taxon>
        <taxon>Pseudochelatococcus</taxon>
    </lineage>
</organism>
<comment type="caution">
    <text evidence="2">The sequence shown here is derived from an EMBL/GenBank/DDBJ whole genome shotgun (WGS) entry which is preliminary data.</text>
</comment>
<feature type="transmembrane region" description="Helical" evidence="1">
    <location>
        <begin position="371"/>
        <end position="392"/>
    </location>
</feature>
<keyword evidence="1" id="KW-0812">Transmembrane</keyword>
<accession>A0ABX0UXM3</accession>
<name>A0ABX0UXM3_9HYPH</name>
<sequence>MDSTAPIRMSASRRPGPPMLALATMVAAVTLMAMLPYLAGYRLSGDDIWFLQLAIEGSEAVADNAMHAAIEQGRVGQLLMLPLNVLGAYLSGDPVWRAVFVALYVAQLLLFAVFVSTVLQTDLRVFLFVLLVALHPLAFAFMPPNAYPLQNTVPLIAILGARIAIVRLRQRHALRAAAELPAQVVFALGMLVSEFAVAFGTALLLAEYAARAGVARQEGRGWRQALQLALARRFVHADGLAVLAAVGPYLLFRWWNPGVYDGNSAGGIAHPLKVAGTIFGHVRDGTAFPRLGGGLSSAEAWELLVAAATGVAVAAALFTAAGGLLRLAAPAATGLATLLLAAWVTLPVAISTKYQAACMDRGSCAYLDSRISYLAVTVAVACAVAFACRHPLGRATARQALAICCVLLGVMAALTSIYNAGKARDMRRIHQVWERADRLACTAAPPQEAAAIRAAVDPDGLIAITPPGSIADFWKAYFGWKALRCP</sequence>
<feature type="transmembrane region" description="Helical" evidence="1">
    <location>
        <begin position="398"/>
        <end position="418"/>
    </location>
</feature>
<keyword evidence="1" id="KW-0472">Membrane</keyword>
<evidence type="ECO:0000313" key="3">
    <source>
        <dbReference type="Proteomes" id="UP001429580"/>
    </source>
</evidence>
<dbReference type="RefSeq" id="WP_166948274.1">
    <property type="nucleotide sequence ID" value="NZ_JAASQI010000001.1"/>
</dbReference>
<keyword evidence="1" id="KW-1133">Transmembrane helix</keyword>